<evidence type="ECO:0000313" key="2">
    <source>
        <dbReference type="Proteomes" id="UP000259864"/>
    </source>
</evidence>
<protein>
    <submittedName>
        <fullName evidence="1">Uncharacterized protein</fullName>
    </submittedName>
</protein>
<accession>A0A3B0P2C1</accession>
<gene>
    <name evidence="1" type="ORF">NCTC10135_00974</name>
</gene>
<dbReference type="Proteomes" id="UP000259864">
    <property type="component" value="Chromosome 1"/>
</dbReference>
<evidence type="ECO:0000313" key="1">
    <source>
        <dbReference type="EMBL" id="SYV90450.1"/>
    </source>
</evidence>
<proteinExistence type="predicted"/>
<organism evidence="1 2">
    <name type="scientific">Metamycoplasma alkalescens</name>
    <dbReference type="NCBI Taxonomy" id="45363"/>
    <lineage>
        <taxon>Bacteria</taxon>
        <taxon>Bacillati</taxon>
        <taxon>Mycoplasmatota</taxon>
        <taxon>Mycoplasmoidales</taxon>
        <taxon>Metamycoplasmataceae</taxon>
        <taxon>Metamycoplasma</taxon>
    </lineage>
</organism>
<dbReference type="KEGG" id="mala:NCTC10135_00974"/>
<sequence length="117" mass="13977">MGSNQEFIKPFKDIKDQFHKGLFKAYIDLMGFGELISFANFNEENKKNINFGGYFQIPKELFKFKKLNSQANNKKQLIKNLNSLKPKLLLVEKENDKNYIELDLKFQKYNFITKKQW</sequence>
<dbReference type="AlphaFoldDB" id="A0A3B0P2C1"/>
<reference evidence="2" key="1">
    <citation type="submission" date="2018-06" db="EMBL/GenBank/DDBJ databases">
        <authorList>
            <consortium name="Pathogen Informatics"/>
        </authorList>
    </citation>
    <scope>NUCLEOTIDE SEQUENCE [LARGE SCALE GENOMIC DNA]</scope>
    <source>
        <strain evidence="2">NCTC10135</strain>
    </source>
</reference>
<feature type="non-terminal residue" evidence="1">
    <location>
        <position position="117"/>
    </location>
</feature>
<name>A0A3B0P2C1_9BACT</name>
<dbReference type="EMBL" id="LS991949">
    <property type="protein sequence ID" value="SYV90450.1"/>
    <property type="molecule type" value="Genomic_DNA"/>
</dbReference>